<dbReference type="AlphaFoldDB" id="K3W451"/>
<dbReference type="HOGENOM" id="CLU_1495174_0_0_11"/>
<gene>
    <name evidence="1" type="ordered locus">BN6_01030</name>
</gene>
<protein>
    <submittedName>
        <fullName evidence="1">Putative secreted protein</fullName>
    </submittedName>
</protein>
<reference evidence="1 2" key="1">
    <citation type="journal article" date="2012" name="BMC Genomics">
        <title>Complete genome sequence of Saccharothrix espanaensis DSM 44229T and comparison to the other completely sequenced Pseudonocardiaceae.</title>
        <authorList>
            <person name="Strobel T."/>
            <person name="Al-Dilaimi A."/>
            <person name="Blom J."/>
            <person name="Gessner A."/>
            <person name="Kalinowski J."/>
            <person name="Luzhetska M."/>
            <person name="Puhler A."/>
            <person name="Szczepanowski R."/>
            <person name="Bechthold A."/>
            <person name="Ruckert C."/>
        </authorList>
    </citation>
    <scope>NUCLEOTIDE SEQUENCE [LARGE SCALE GENOMIC DNA]</scope>
    <source>
        <strain evidence="2">ATCC 51144 / DSM 44229 / JCM 9112 / NBRC 15066 / NRRL 15764</strain>
    </source>
</reference>
<proteinExistence type="predicted"/>
<dbReference type="Proteomes" id="UP000006281">
    <property type="component" value="Chromosome"/>
</dbReference>
<name>K3W451_SACES</name>
<dbReference type="KEGG" id="sesp:BN6_01030"/>
<organism evidence="1 2">
    <name type="scientific">Saccharothrix espanaensis (strain ATCC 51144 / DSM 44229 / JCM 9112 / NBRC 15066 / NRRL 15764)</name>
    <dbReference type="NCBI Taxonomy" id="1179773"/>
    <lineage>
        <taxon>Bacteria</taxon>
        <taxon>Bacillati</taxon>
        <taxon>Actinomycetota</taxon>
        <taxon>Actinomycetes</taxon>
        <taxon>Pseudonocardiales</taxon>
        <taxon>Pseudonocardiaceae</taxon>
        <taxon>Saccharothrix</taxon>
    </lineage>
</organism>
<accession>K3W451</accession>
<sequence>MAGARRRRRNRVAGAGALAVVVVGLGAFGAAGLRGAVESDVGTPRQEVVSVSPQSLERPAFGHFRLGMTDAEARATGVLRLPGQGTGCVAYAVNGQPGDGVLVSPTEGVVGITLPQAGATPSGVGEGTTVDAARAAYPSLVVDGGKAVVPMGGWRYTFLLDGQAVAAVRIEKEGTACAGS</sequence>
<dbReference type="PATRIC" id="fig|1179773.3.peg.104"/>
<dbReference type="STRING" id="1179773.BN6_01030"/>
<dbReference type="EMBL" id="HE804045">
    <property type="protein sequence ID" value="CCH27438.1"/>
    <property type="molecule type" value="Genomic_DNA"/>
</dbReference>
<keyword evidence="2" id="KW-1185">Reference proteome</keyword>
<evidence type="ECO:0000313" key="1">
    <source>
        <dbReference type="EMBL" id="CCH27438.1"/>
    </source>
</evidence>
<evidence type="ECO:0000313" key="2">
    <source>
        <dbReference type="Proteomes" id="UP000006281"/>
    </source>
</evidence>